<proteinExistence type="predicted"/>
<accession>A0ABM1V5Y6</accession>
<dbReference type="RefSeq" id="XP_027771154.1">
    <property type="nucleotide sequence ID" value="XM_027915353.1"/>
</dbReference>
<dbReference type="GeneID" id="107012376"/>
<organism evidence="3 4">
    <name type="scientific">Solanum pennellii</name>
    <name type="common">Tomato</name>
    <name type="synonym">Lycopersicon pennellii</name>
    <dbReference type="NCBI Taxonomy" id="28526"/>
    <lineage>
        <taxon>Eukaryota</taxon>
        <taxon>Viridiplantae</taxon>
        <taxon>Streptophyta</taxon>
        <taxon>Embryophyta</taxon>
        <taxon>Tracheophyta</taxon>
        <taxon>Spermatophyta</taxon>
        <taxon>Magnoliopsida</taxon>
        <taxon>eudicotyledons</taxon>
        <taxon>Gunneridae</taxon>
        <taxon>Pentapetalae</taxon>
        <taxon>asterids</taxon>
        <taxon>lamiids</taxon>
        <taxon>Solanales</taxon>
        <taxon>Solanaceae</taxon>
        <taxon>Solanoideae</taxon>
        <taxon>Solaneae</taxon>
        <taxon>Solanum</taxon>
        <taxon>Solanum subgen. Lycopersicon</taxon>
    </lineage>
</organism>
<dbReference type="Pfam" id="PF01612">
    <property type="entry name" value="DNA_pol_A_exo1"/>
    <property type="match status" value="1"/>
</dbReference>
<reference evidence="3" key="1">
    <citation type="journal article" date="2014" name="Nat. Genet.">
        <title>The genome of the stress-tolerant wild tomato species Solanum pennellii.</title>
        <authorList>
            <person name="Bolger A."/>
            <person name="Scossa F."/>
            <person name="Bolger M.E."/>
            <person name="Lanz C."/>
            <person name="Maumus F."/>
            <person name="Tohge T."/>
            <person name="Quesneville H."/>
            <person name="Alseekh S."/>
            <person name="Sorensen I."/>
            <person name="Lichtenstein G."/>
            <person name="Fich E.A."/>
            <person name="Conte M."/>
            <person name="Keller H."/>
            <person name="Schneeberger K."/>
            <person name="Schwacke R."/>
            <person name="Ofner I."/>
            <person name="Vrebalov J."/>
            <person name="Xu Y."/>
            <person name="Osorio S."/>
            <person name="Aflitos S.A."/>
            <person name="Schijlen E."/>
            <person name="Jimenez-Gomez J.M."/>
            <person name="Ryngajllo M."/>
            <person name="Kimura S."/>
            <person name="Kumar R."/>
            <person name="Koenig D."/>
            <person name="Headland L.R."/>
            <person name="Maloof J.N."/>
            <person name="Sinha N."/>
            <person name="van Ham R.C."/>
            <person name="Lankhorst R.K."/>
            <person name="Mao L."/>
            <person name="Vogel A."/>
            <person name="Arsova B."/>
            <person name="Panstruga R."/>
            <person name="Fei Z."/>
            <person name="Rose J.K."/>
            <person name="Zamir D."/>
            <person name="Carrari F."/>
            <person name="Giovannoni J.J."/>
            <person name="Weigel D."/>
            <person name="Usadel B."/>
            <person name="Fernie A.R."/>
        </authorList>
    </citation>
    <scope>NUCLEOTIDE SEQUENCE [LARGE SCALE GENOMIC DNA]</scope>
    <source>
        <strain evidence="3">cv. LA0716</strain>
    </source>
</reference>
<gene>
    <name evidence="4" type="primary">LOC107012376</name>
</gene>
<evidence type="ECO:0000313" key="4">
    <source>
        <dbReference type="RefSeq" id="XP_027771154.1"/>
    </source>
</evidence>
<dbReference type="InterPro" id="IPR002562">
    <property type="entry name" value="3'-5'_exonuclease_dom"/>
</dbReference>
<evidence type="ECO:0000256" key="1">
    <source>
        <dbReference type="PROSITE-ProRule" id="PRU00117"/>
    </source>
</evidence>
<sequence>MYTCLYLEYIFYFQCREQWILSWGWKFQVRLHANDSRHVEGITMCGRHADLEVVLKPVPIYIISHESQLPATFLYPSPKNEMVVGLDCEGVDLCRYGTLCIVQLAFPDAIYLVDAIRGGRKLINACKPALESVYVTKVIHDCKRDSEALFYQFGIKLHNVMDTQIAYYLIEEQLGKKSSQAGHISFVRLLADPRYCGISYVEKKEVRSLLKEDPQFWTYRPLSELMVRAAADDVRFLPYVFHRMMEKLSEESLWRLAVRGSLCCRCFCISDNEYADWPAIPSIPVLSEFLNVERETLEDEILSILDVPPGKMGCVIGRKGSSILSIKESCKAEILISGSKGAPDKRNDGMSHIGCWACSRRMSGCLRPSLARQEPHTSGPRFSSLDP</sequence>
<dbReference type="PROSITE" id="PS50084">
    <property type="entry name" value="KH_TYPE_1"/>
    <property type="match status" value="1"/>
</dbReference>
<feature type="domain" description="3'-5' exonuclease" evidence="2">
    <location>
        <begin position="60"/>
        <end position="249"/>
    </location>
</feature>
<dbReference type="Pfam" id="PF00013">
    <property type="entry name" value="KH_1"/>
    <property type="match status" value="1"/>
</dbReference>
<evidence type="ECO:0000313" key="3">
    <source>
        <dbReference type="Proteomes" id="UP000694930"/>
    </source>
</evidence>
<dbReference type="Gene3D" id="3.30.420.10">
    <property type="entry name" value="Ribonuclease H-like superfamily/Ribonuclease H"/>
    <property type="match status" value="1"/>
</dbReference>
<dbReference type="PANTHER" id="PTHR46814">
    <property type="entry name" value="EGALITARIAN, ISOFORM B"/>
    <property type="match status" value="1"/>
</dbReference>
<dbReference type="PANTHER" id="PTHR46814:SF4">
    <property type="entry name" value="3'-5' EXONUCLEASE DOMAIN-CONTAINING PROTEIN"/>
    <property type="match status" value="1"/>
</dbReference>
<dbReference type="Proteomes" id="UP000694930">
    <property type="component" value="Chromosome 3"/>
</dbReference>
<dbReference type="Gene3D" id="3.30.1370.10">
    <property type="entry name" value="K Homology domain, type 1"/>
    <property type="match status" value="1"/>
</dbReference>
<dbReference type="InterPro" id="IPR012337">
    <property type="entry name" value="RNaseH-like_sf"/>
</dbReference>
<dbReference type="InterPro" id="IPR004088">
    <property type="entry name" value="KH_dom_type_1"/>
</dbReference>
<name>A0ABM1V5Y6_SOLPN</name>
<dbReference type="InterPro" id="IPR036612">
    <property type="entry name" value="KH_dom_type_1_sf"/>
</dbReference>
<dbReference type="SMART" id="SM00474">
    <property type="entry name" value="35EXOc"/>
    <property type="match status" value="1"/>
</dbReference>
<evidence type="ECO:0000259" key="2">
    <source>
        <dbReference type="SMART" id="SM00474"/>
    </source>
</evidence>
<dbReference type="CDD" id="cd06148">
    <property type="entry name" value="Egl_like_exo"/>
    <property type="match status" value="1"/>
</dbReference>
<reference evidence="4" key="2">
    <citation type="submission" date="2025-08" db="UniProtKB">
        <authorList>
            <consortium name="RefSeq"/>
        </authorList>
    </citation>
    <scope>IDENTIFICATION</scope>
</reference>
<protein>
    <submittedName>
        <fullName evidence="4">Uncharacterized protein LOC107012376 isoform X1</fullName>
    </submittedName>
</protein>
<dbReference type="SUPFAM" id="SSF54791">
    <property type="entry name" value="Eukaryotic type KH-domain (KH-domain type I)"/>
    <property type="match status" value="1"/>
</dbReference>
<keyword evidence="1" id="KW-0694">RNA-binding</keyword>
<dbReference type="SUPFAM" id="SSF53098">
    <property type="entry name" value="Ribonuclease H-like"/>
    <property type="match status" value="1"/>
</dbReference>
<dbReference type="InterPro" id="IPR036397">
    <property type="entry name" value="RNaseH_sf"/>
</dbReference>
<keyword evidence="3" id="KW-1185">Reference proteome</keyword>